<name>A0A5N6M8N0_9ASTR</name>
<reference evidence="1 2" key="1">
    <citation type="submission" date="2019-05" db="EMBL/GenBank/DDBJ databases">
        <title>Mikania micrantha, genome provides insights into the molecular mechanism of rapid growth.</title>
        <authorList>
            <person name="Liu B."/>
        </authorList>
    </citation>
    <scope>NUCLEOTIDE SEQUENCE [LARGE SCALE GENOMIC DNA]</scope>
    <source>
        <strain evidence="1">NLD-2019</strain>
        <tissue evidence="1">Leaf</tissue>
    </source>
</reference>
<keyword evidence="2" id="KW-1185">Reference proteome</keyword>
<gene>
    <name evidence="1" type="ORF">E3N88_32316</name>
</gene>
<dbReference type="AlphaFoldDB" id="A0A5N6M8N0"/>
<proteinExistence type="predicted"/>
<sequence>MWWDGGWAGDNLITSIITPDIAPREPSARRGFRSYPAGSGCPRAFEQSTHPSWHPDVSAIGRGVTDCKDMHVVYRKGGGMLAGAVVTDPYICPIYIPITCQELRILLGIVVKLRLMGYGWHNRGAMERWWDGVGEIAIYLCVCPIYKLVALYWEVVSVGIGWGINMPPRHHNGDDTNSGETNGSANSGIQELANLISGLVNQLTQANQSLAQNRGGANPPTCTFKHFNSCNPQKFTGAE</sequence>
<organism evidence="1 2">
    <name type="scientific">Mikania micrantha</name>
    <name type="common">bitter vine</name>
    <dbReference type="NCBI Taxonomy" id="192012"/>
    <lineage>
        <taxon>Eukaryota</taxon>
        <taxon>Viridiplantae</taxon>
        <taxon>Streptophyta</taxon>
        <taxon>Embryophyta</taxon>
        <taxon>Tracheophyta</taxon>
        <taxon>Spermatophyta</taxon>
        <taxon>Magnoliopsida</taxon>
        <taxon>eudicotyledons</taxon>
        <taxon>Gunneridae</taxon>
        <taxon>Pentapetalae</taxon>
        <taxon>asterids</taxon>
        <taxon>campanulids</taxon>
        <taxon>Asterales</taxon>
        <taxon>Asteraceae</taxon>
        <taxon>Asteroideae</taxon>
        <taxon>Heliantheae alliance</taxon>
        <taxon>Eupatorieae</taxon>
        <taxon>Mikania</taxon>
    </lineage>
</organism>
<evidence type="ECO:0000313" key="2">
    <source>
        <dbReference type="Proteomes" id="UP000326396"/>
    </source>
</evidence>
<comment type="caution">
    <text evidence="1">The sequence shown here is derived from an EMBL/GenBank/DDBJ whole genome shotgun (WGS) entry which is preliminary data.</text>
</comment>
<evidence type="ECO:0000313" key="1">
    <source>
        <dbReference type="EMBL" id="KAD3336797.1"/>
    </source>
</evidence>
<dbReference type="EMBL" id="SZYD01000016">
    <property type="protein sequence ID" value="KAD3336797.1"/>
    <property type="molecule type" value="Genomic_DNA"/>
</dbReference>
<protein>
    <submittedName>
        <fullName evidence="1">Uncharacterized protein</fullName>
    </submittedName>
</protein>
<dbReference type="Proteomes" id="UP000326396">
    <property type="component" value="Linkage Group LG6"/>
</dbReference>
<accession>A0A5N6M8N0</accession>